<dbReference type="Pfam" id="PF23055">
    <property type="entry name" value="DUF7041"/>
    <property type="match status" value="1"/>
</dbReference>
<keyword evidence="4" id="KW-1185">Reference proteome</keyword>
<dbReference type="InterPro" id="IPR055469">
    <property type="entry name" value="DUF7041"/>
</dbReference>
<evidence type="ECO:0000259" key="2">
    <source>
        <dbReference type="Pfam" id="PF23055"/>
    </source>
</evidence>
<gene>
    <name evidence="3" type="ORF">TKK_014375</name>
</gene>
<sequence length="446" mass="49113">MTNAFGLPTSTFTVSSRSFKFQDRPFTGSILGPTANLSLFNLIVGSPINSSIQTTSSTSSGASLSTATSTTADLSQLWKPSQQLNSFGGSNYLQPLLTGYAGLQQSAFANAASPQAFSYSCPPGFQQMGPPTGNAQASSNLASTPVPPRYSNRPIKVPQFFLHDPVLWFKLLESELLMLGITDDHLRYCAMITHCGADVCKRVSAFLKSLPDTEPNKYGKLKQHFVDKFSQTVHQRIEQLLTGDSLDSRKPSELYTEMSALAQGYVPEDTVLLLWYRHLPTQLVIALDEAVTSANAAQAIAKADRLYDRMKHSPSPQICALSNSETGPTLDESLLNRFADTVVAAISTKLNSRSRSTERQDRSQAPRSSSRSRYGDNKDLCYYHHRYQEKARKCSDPPCAWEKRNTFSSSNSKNKRAQRCARRLLPALPIPNASSSWTTSQKHCSS</sequence>
<feature type="compositionally biased region" description="Basic and acidic residues" evidence="1">
    <location>
        <begin position="355"/>
        <end position="364"/>
    </location>
</feature>
<feature type="region of interest" description="Disordered" evidence="1">
    <location>
        <begin position="350"/>
        <end position="373"/>
    </location>
</feature>
<proteinExistence type="predicted"/>
<dbReference type="EMBL" id="JBJJXI010000114">
    <property type="protein sequence ID" value="KAL3390916.1"/>
    <property type="molecule type" value="Genomic_DNA"/>
</dbReference>
<reference evidence="3 4" key="1">
    <citation type="journal article" date="2024" name="bioRxiv">
        <title>A reference genome for Trichogramma kaykai: A tiny desert-dwelling parasitoid wasp with competing sex-ratio distorters.</title>
        <authorList>
            <person name="Culotta J."/>
            <person name="Lindsey A.R."/>
        </authorList>
    </citation>
    <scope>NUCLEOTIDE SEQUENCE [LARGE SCALE GENOMIC DNA]</scope>
    <source>
        <strain evidence="3 4">KSX58</strain>
    </source>
</reference>
<dbReference type="Proteomes" id="UP001627154">
    <property type="component" value="Unassembled WGS sequence"/>
</dbReference>
<evidence type="ECO:0000313" key="3">
    <source>
        <dbReference type="EMBL" id="KAL3390916.1"/>
    </source>
</evidence>
<protein>
    <recommendedName>
        <fullName evidence="2">DUF7041 domain-containing protein</fullName>
    </recommendedName>
</protein>
<dbReference type="AlphaFoldDB" id="A0ABD2WD92"/>
<organism evidence="3 4">
    <name type="scientific">Trichogramma kaykai</name>
    <dbReference type="NCBI Taxonomy" id="54128"/>
    <lineage>
        <taxon>Eukaryota</taxon>
        <taxon>Metazoa</taxon>
        <taxon>Ecdysozoa</taxon>
        <taxon>Arthropoda</taxon>
        <taxon>Hexapoda</taxon>
        <taxon>Insecta</taxon>
        <taxon>Pterygota</taxon>
        <taxon>Neoptera</taxon>
        <taxon>Endopterygota</taxon>
        <taxon>Hymenoptera</taxon>
        <taxon>Apocrita</taxon>
        <taxon>Proctotrupomorpha</taxon>
        <taxon>Chalcidoidea</taxon>
        <taxon>Trichogrammatidae</taxon>
        <taxon>Trichogramma</taxon>
    </lineage>
</organism>
<dbReference type="PANTHER" id="PTHR33327:SF3">
    <property type="entry name" value="RNA-DIRECTED DNA POLYMERASE"/>
    <property type="match status" value="1"/>
</dbReference>
<accession>A0ABD2WD92</accession>
<evidence type="ECO:0000313" key="4">
    <source>
        <dbReference type="Proteomes" id="UP001627154"/>
    </source>
</evidence>
<evidence type="ECO:0000256" key="1">
    <source>
        <dbReference type="SAM" id="MobiDB-lite"/>
    </source>
</evidence>
<dbReference type="PANTHER" id="PTHR33327">
    <property type="entry name" value="ENDONUCLEASE"/>
    <property type="match status" value="1"/>
</dbReference>
<name>A0ABD2WD92_9HYME</name>
<comment type="caution">
    <text evidence="3">The sequence shown here is derived from an EMBL/GenBank/DDBJ whole genome shotgun (WGS) entry which is preliminary data.</text>
</comment>
<feature type="domain" description="DUF7041" evidence="2">
    <location>
        <begin position="157"/>
        <end position="242"/>
    </location>
</feature>